<feature type="repeat" description="WD" evidence="3">
    <location>
        <begin position="691"/>
        <end position="732"/>
    </location>
</feature>
<evidence type="ECO:0000256" key="3">
    <source>
        <dbReference type="PROSITE-ProRule" id="PRU00221"/>
    </source>
</evidence>
<keyword evidence="1 3" id="KW-0853">WD repeat</keyword>
<geneLocation type="plasmid" evidence="5">
    <name>plasmid2</name>
</geneLocation>
<evidence type="ECO:0000256" key="2">
    <source>
        <dbReference type="ARBA" id="ARBA00022737"/>
    </source>
</evidence>
<accession>A0A1Z4JS01</accession>
<dbReference type="InterPro" id="IPR057780">
    <property type="entry name" value="Beta-prop_Vps41"/>
</dbReference>
<evidence type="ECO:0000313" key="6">
    <source>
        <dbReference type="Proteomes" id="UP000217895"/>
    </source>
</evidence>
<organism evidence="5 6">
    <name type="scientific">Leptolyngbya boryana NIES-2135</name>
    <dbReference type="NCBI Taxonomy" id="1973484"/>
    <lineage>
        <taxon>Bacteria</taxon>
        <taxon>Bacillati</taxon>
        <taxon>Cyanobacteriota</taxon>
        <taxon>Cyanophyceae</taxon>
        <taxon>Leptolyngbyales</taxon>
        <taxon>Leptolyngbyaceae</taxon>
        <taxon>Leptolyngbya group</taxon>
        <taxon>Leptolyngbya</taxon>
    </lineage>
</organism>
<evidence type="ECO:0000259" key="4">
    <source>
        <dbReference type="Pfam" id="PF23411"/>
    </source>
</evidence>
<keyword evidence="2" id="KW-0677">Repeat</keyword>
<dbReference type="PRINTS" id="PR00320">
    <property type="entry name" value="GPROTEINBRPT"/>
</dbReference>
<dbReference type="SUPFAM" id="SSF50978">
    <property type="entry name" value="WD40 repeat-like"/>
    <property type="match status" value="2"/>
</dbReference>
<dbReference type="Proteomes" id="UP000217895">
    <property type="component" value="Plasmid Plasmid2 dna"/>
</dbReference>
<name>A0A1Z4JS01_LEPBY</name>
<dbReference type="InterPro" id="IPR027417">
    <property type="entry name" value="P-loop_NTPase"/>
</dbReference>
<dbReference type="CDD" id="cd00200">
    <property type="entry name" value="WD40"/>
    <property type="match status" value="2"/>
</dbReference>
<dbReference type="Pfam" id="PF14516">
    <property type="entry name" value="AAA_35"/>
    <property type="match status" value="1"/>
</dbReference>
<dbReference type="InterPro" id="IPR036322">
    <property type="entry name" value="WD40_repeat_dom_sf"/>
</dbReference>
<dbReference type="PANTHER" id="PTHR19879:SF9">
    <property type="entry name" value="TRANSCRIPTION INITIATION FACTOR TFIID SUBUNIT 5"/>
    <property type="match status" value="1"/>
</dbReference>
<sequence length="1171" mass="132171">MSEKAYQVGGSLRTDATSYVVRQADRVLYEALRTGEFCYVLNARQMGKSSLRVRVMQQLKHEGFACVSIDITLVKEQHVTARQWYGSLMRSLANDLELGELNLRQWWLDRSELPEMQCFSEFIDQVVLRQINQSIVVFIDEIDSILSLEFKDDFFALIRAFYNRRADHPIYDRLTFCLLGVTTPSELIQDRIRTPFNIGQAIDLRGFQLEESQPLEVGLSAIAVSPQTVIQEILAWTGGQPFLTQKICQLVVQHCSEIAPGQEAQVIYQLVNHYILQNWEAQDDPEHLRTIRDRLLYLGEQRAGRLLGLCQQIIRQGGIPADGSTEQIELRLTGLVVRQNHHLRIYNRIYQTVFDLNWLTQALAKLRPYEVQLQAWVASGMQDEFQLLRGSALRSAMRWSQNKSLSDEDYRFLGMSLDLERRELQDQLQVEAETKQQLLTAQESIETELSIANERLIHVQQQTENIIQQGRKIRGMTSMIAGAILTVAIGVGFLVIQHARQEAESARQAAEIVQDSSTMLRQFDQNEIAEIDSVIRAIKAAEKFKSSKAYFSAIPIFTLQQILDRPERPYIEVNRLDIPKIRCASFSSTNLITVTRDSRLMVWNQNGQKLQQLQPQPKNVPTCRIDATRIVVGLEDGELQIWDRQGKVLRSLTQDISKPTAISSSETTIAVGTESGAVTVWNLKTNQSQSFKAHQRYIYSIDFSQDGTRFATASEDGTIKLWNLDQQKISAFKQSDAAGTVVRFSRKKKTLITAWNNGIVQLRDLNGTVLKSFKVDPPWVYAVEFSLDDQNLILGMNNGITEIRSLEGMVIQRVKTRPSDIFTIALHPDGNRFALGSNEMTSLWAVNPAAKWVTREELKGHQGRIRSITFSPNGQLLATAASDNTARIWQLNGQVLRLLKGHQAEVYSTDFHPDGLRVATASKDGRVGIWQLNGEVRMLQIGIPVHCVRFSPTEDKIAIALKDGRVQIRGLDGHLLQEWQAHSKTVSSLNFNPTGTQLVTASYDRTARSWTSQGRPLQAFLGHQQLVLSASFSPDGQTVATASADGTALLWNLNGKEILKLQGSTGAVRDVQFSPDGSQLATASDDGTVQLWTTKGQRLQAFADHRDRVYSLRFSRDGSRLASASGDAKAQWRKIENLDQLLKQGCDRLHSYLMYSFDAKDHDRNLCVRAQ</sequence>
<feature type="domain" description="Vps41 beta-propeller" evidence="4">
    <location>
        <begin position="661"/>
        <end position="758"/>
    </location>
</feature>
<dbReference type="PROSITE" id="PS50294">
    <property type="entry name" value="WD_REPEATS_REGION"/>
    <property type="match status" value="6"/>
</dbReference>
<dbReference type="PROSITE" id="PS50082">
    <property type="entry name" value="WD_REPEATS_2"/>
    <property type="match status" value="6"/>
</dbReference>
<dbReference type="SUPFAM" id="SSF52540">
    <property type="entry name" value="P-loop containing nucleoside triphosphate hydrolases"/>
    <property type="match status" value="1"/>
</dbReference>
<dbReference type="InterPro" id="IPR019775">
    <property type="entry name" value="WD40_repeat_CS"/>
</dbReference>
<dbReference type="InterPro" id="IPR001680">
    <property type="entry name" value="WD40_rpt"/>
</dbReference>
<proteinExistence type="predicted"/>
<gene>
    <name evidence="5" type="ORF">NIES2135_64180</name>
</gene>
<feature type="repeat" description="WD" evidence="3">
    <location>
        <begin position="899"/>
        <end position="933"/>
    </location>
</feature>
<evidence type="ECO:0000313" key="5">
    <source>
        <dbReference type="EMBL" id="BAY59541.1"/>
    </source>
</evidence>
<keyword evidence="6" id="KW-1185">Reference proteome</keyword>
<protein>
    <submittedName>
        <fullName evidence="5">WD-40 repeat protein</fullName>
    </submittedName>
</protein>
<dbReference type="Gene3D" id="3.40.50.300">
    <property type="entry name" value="P-loop containing nucleotide triphosphate hydrolases"/>
    <property type="match status" value="1"/>
</dbReference>
<dbReference type="Pfam" id="PF23411">
    <property type="entry name" value="Beta-prop_Vps41"/>
    <property type="match status" value="1"/>
</dbReference>
<dbReference type="AlphaFoldDB" id="A0A1Z4JS01"/>
<dbReference type="InterPro" id="IPR020472">
    <property type="entry name" value="WD40_PAC1"/>
</dbReference>
<dbReference type="EMBL" id="AP018205">
    <property type="protein sequence ID" value="BAY59541.1"/>
    <property type="molecule type" value="Genomic_DNA"/>
</dbReference>
<dbReference type="InterPro" id="IPR015943">
    <property type="entry name" value="WD40/YVTN_repeat-like_dom_sf"/>
</dbReference>
<feature type="repeat" description="WD" evidence="3">
    <location>
        <begin position="979"/>
        <end position="1010"/>
    </location>
</feature>
<feature type="repeat" description="WD" evidence="3">
    <location>
        <begin position="858"/>
        <end position="892"/>
    </location>
</feature>
<dbReference type="PANTHER" id="PTHR19879">
    <property type="entry name" value="TRANSCRIPTION INITIATION FACTOR TFIID"/>
    <property type="match status" value="1"/>
</dbReference>
<keyword evidence="5" id="KW-0614">Plasmid</keyword>
<dbReference type="Gene3D" id="2.130.10.10">
    <property type="entry name" value="YVTN repeat-like/Quinoprotein amine dehydrogenase"/>
    <property type="match status" value="3"/>
</dbReference>
<dbReference type="SMART" id="SM00320">
    <property type="entry name" value="WD40"/>
    <property type="match status" value="13"/>
</dbReference>
<reference evidence="5 6" key="1">
    <citation type="submission" date="2017-06" db="EMBL/GenBank/DDBJ databases">
        <title>Genome sequencing of cyanobaciteial culture collection at National Institute for Environmental Studies (NIES).</title>
        <authorList>
            <person name="Hirose Y."/>
            <person name="Shimura Y."/>
            <person name="Fujisawa T."/>
            <person name="Nakamura Y."/>
            <person name="Kawachi M."/>
        </authorList>
    </citation>
    <scope>NUCLEOTIDE SEQUENCE [LARGE SCALE GENOMIC DNA]</scope>
    <source>
        <strain evidence="5 6">NIES-2135</strain>
        <plasmid evidence="6">Plasmid Plasmid2 dna</plasmid>
    </source>
</reference>
<feature type="repeat" description="WD" evidence="3">
    <location>
        <begin position="1020"/>
        <end position="1061"/>
    </location>
</feature>
<dbReference type="PROSITE" id="PS00678">
    <property type="entry name" value="WD_REPEATS_1"/>
    <property type="match status" value="1"/>
</dbReference>
<feature type="repeat" description="WD" evidence="3">
    <location>
        <begin position="1061"/>
        <end position="1092"/>
    </location>
</feature>
<evidence type="ECO:0000256" key="1">
    <source>
        <dbReference type="ARBA" id="ARBA00022574"/>
    </source>
</evidence>
<dbReference type="Pfam" id="PF00400">
    <property type="entry name" value="WD40"/>
    <property type="match status" value="6"/>
</dbReference>